<dbReference type="Proteomes" id="UP000789366">
    <property type="component" value="Unassembled WGS sequence"/>
</dbReference>
<sequence>QSKSITQIPQSMDKAIDFHVGYVFTSWEDVDTIIKAYGIKHGFTIIKKRLSYHENGSIKHRSFGCEFGSHY</sequence>
<gene>
    <name evidence="1" type="ORF">SPELUC_LOCUS6286</name>
</gene>
<evidence type="ECO:0000313" key="2">
    <source>
        <dbReference type="Proteomes" id="UP000789366"/>
    </source>
</evidence>
<accession>A0ACA9MEZ0</accession>
<organism evidence="1 2">
    <name type="scientific">Cetraspora pellucida</name>
    <dbReference type="NCBI Taxonomy" id="1433469"/>
    <lineage>
        <taxon>Eukaryota</taxon>
        <taxon>Fungi</taxon>
        <taxon>Fungi incertae sedis</taxon>
        <taxon>Mucoromycota</taxon>
        <taxon>Glomeromycotina</taxon>
        <taxon>Glomeromycetes</taxon>
        <taxon>Diversisporales</taxon>
        <taxon>Gigasporaceae</taxon>
        <taxon>Cetraspora</taxon>
    </lineage>
</organism>
<comment type="caution">
    <text evidence="1">The sequence shown here is derived from an EMBL/GenBank/DDBJ whole genome shotgun (WGS) entry which is preliminary data.</text>
</comment>
<dbReference type="EMBL" id="CAJVPW010007280">
    <property type="protein sequence ID" value="CAG8578969.1"/>
    <property type="molecule type" value="Genomic_DNA"/>
</dbReference>
<feature type="non-terminal residue" evidence="1">
    <location>
        <position position="1"/>
    </location>
</feature>
<keyword evidence="2" id="KW-1185">Reference proteome</keyword>
<protein>
    <submittedName>
        <fullName evidence="1">17810_t:CDS:1</fullName>
    </submittedName>
</protein>
<name>A0ACA9MEZ0_9GLOM</name>
<evidence type="ECO:0000313" key="1">
    <source>
        <dbReference type="EMBL" id="CAG8578969.1"/>
    </source>
</evidence>
<reference evidence="1" key="1">
    <citation type="submission" date="2021-06" db="EMBL/GenBank/DDBJ databases">
        <authorList>
            <person name="Kallberg Y."/>
            <person name="Tangrot J."/>
            <person name="Rosling A."/>
        </authorList>
    </citation>
    <scope>NUCLEOTIDE SEQUENCE</scope>
    <source>
        <strain evidence="1">28 12/20/2015</strain>
    </source>
</reference>
<proteinExistence type="predicted"/>